<comment type="caution">
    <text evidence="1">The sequence shown here is derived from an EMBL/GenBank/DDBJ whole genome shotgun (WGS) entry which is preliminary data.</text>
</comment>
<accession>A0A8T2NX73</accession>
<keyword evidence="2" id="KW-1185">Reference proteome</keyword>
<dbReference type="Proteomes" id="UP000824540">
    <property type="component" value="Unassembled WGS sequence"/>
</dbReference>
<name>A0A8T2NX73_9TELE</name>
<proteinExistence type="predicted"/>
<evidence type="ECO:0000313" key="2">
    <source>
        <dbReference type="Proteomes" id="UP000824540"/>
    </source>
</evidence>
<gene>
    <name evidence="1" type="ORF">JZ751_013297</name>
</gene>
<dbReference type="EMBL" id="JAFBMS010000022">
    <property type="protein sequence ID" value="KAG9343910.1"/>
    <property type="molecule type" value="Genomic_DNA"/>
</dbReference>
<reference evidence="1" key="1">
    <citation type="thesis" date="2021" institute="BYU ScholarsArchive" country="Provo, UT, USA">
        <title>Applications of and Algorithms for Genome Assembly and Genomic Analyses with an Emphasis on Marine Teleosts.</title>
        <authorList>
            <person name="Pickett B.D."/>
        </authorList>
    </citation>
    <scope>NUCLEOTIDE SEQUENCE</scope>
    <source>
        <strain evidence="1">HI-2016</strain>
    </source>
</reference>
<organism evidence="1 2">
    <name type="scientific">Albula glossodonta</name>
    <name type="common">roundjaw bonefish</name>
    <dbReference type="NCBI Taxonomy" id="121402"/>
    <lineage>
        <taxon>Eukaryota</taxon>
        <taxon>Metazoa</taxon>
        <taxon>Chordata</taxon>
        <taxon>Craniata</taxon>
        <taxon>Vertebrata</taxon>
        <taxon>Euteleostomi</taxon>
        <taxon>Actinopterygii</taxon>
        <taxon>Neopterygii</taxon>
        <taxon>Teleostei</taxon>
        <taxon>Albuliformes</taxon>
        <taxon>Albulidae</taxon>
        <taxon>Albula</taxon>
    </lineage>
</organism>
<sequence length="140" mass="15153">MTSSFHRTAAGSNPASEIRVKSAALLSHVTPCSEPFVTARRGVGCNVREHEQLHPSVTLFARASAPRAVWGGEDGPRDAAAQRSTETFYIRLLCFPPKKKPAALDPAMTLTHRAGLVIVRPALADVSASLPRRVQWSLDQ</sequence>
<evidence type="ECO:0000313" key="1">
    <source>
        <dbReference type="EMBL" id="KAG9343910.1"/>
    </source>
</evidence>
<protein>
    <submittedName>
        <fullName evidence="1">Uncharacterized protein</fullName>
    </submittedName>
</protein>
<dbReference type="AlphaFoldDB" id="A0A8T2NX73"/>